<accession>A0A6I9WDZ9</accession>
<evidence type="ECO:0000313" key="2">
    <source>
        <dbReference type="Proteomes" id="UP000504615"/>
    </source>
</evidence>
<name>A0A6I9WDZ9_9HYME</name>
<dbReference type="GeneID" id="105429378"/>
<gene>
    <name evidence="3" type="primary">LOC105429378</name>
</gene>
<organism evidence="2 3">
    <name type="scientific">Pogonomyrmex barbatus</name>
    <name type="common">red harvester ant</name>
    <dbReference type="NCBI Taxonomy" id="144034"/>
    <lineage>
        <taxon>Eukaryota</taxon>
        <taxon>Metazoa</taxon>
        <taxon>Ecdysozoa</taxon>
        <taxon>Arthropoda</taxon>
        <taxon>Hexapoda</taxon>
        <taxon>Insecta</taxon>
        <taxon>Pterygota</taxon>
        <taxon>Neoptera</taxon>
        <taxon>Endopterygota</taxon>
        <taxon>Hymenoptera</taxon>
        <taxon>Apocrita</taxon>
        <taxon>Aculeata</taxon>
        <taxon>Formicoidea</taxon>
        <taxon>Formicidae</taxon>
        <taxon>Myrmicinae</taxon>
        <taxon>Pogonomyrmex</taxon>
    </lineage>
</organism>
<dbReference type="RefSeq" id="XP_011640628.1">
    <property type="nucleotide sequence ID" value="XM_011642326.2"/>
</dbReference>
<dbReference type="AlphaFoldDB" id="A0A6I9WDZ9"/>
<feature type="compositionally biased region" description="Basic and acidic residues" evidence="1">
    <location>
        <begin position="35"/>
        <end position="60"/>
    </location>
</feature>
<reference evidence="3" key="1">
    <citation type="submission" date="2025-08" db="UniProtKB">
        <authorList>
            <consortium name="RefSeq"/>
        </authorList>
    </citation>
    <scope>IDENTIFICATION</scope>
</reference>
<evidence type="ECO:0000313" key="3">
    <source>
        <dbReference type="RefSeq" id="XP_011640628.1"/>
    </source>
</evidence>
<protein>
    <submittedName>
        <fullName evidence="3">Transcriptional regulator ATRX-like</fullName>
    </submittedName>
</protein>
<sequence length="123" mass="14041">MLSVYLCRSPAHLVAFVGGIGGIRDASRELVIGESKSREESAAAVEKRNELRKRETHKREEEEEEEEETKDRVGRSSGRGRGVRQSVGGRERKRKRNDEEDRASLGRAIKRRAGRKQLLLDRE</sequence>
<feature type="region of interest" description="Disordered" evidence="1">
    <location>
        <begin position="31"/>
        <end position="123"/>
    </location>
</feature>
<proteinExistence type="predicted"/>
<keyword evidence="2" id="KW-1185">Reference proteome</keyword>
<evidence type="ECO:0000256" key="1">
    <source>
        <dbReference type="SAM" id="MobiDB-lite"/>
    </source>
</evidence>
<dbReference type="Proteomes" id="UP000504615">
    <property type="component" value="Unplaced"/>
</dbReference>
<dbReference type="KEGG" id="pbar:105429378"/>